<dbReference type="AlphaFoldDB" id="A0A6J4Q3N0"/>
<feature type="compositionally biased region" description="Basic and acidic residues" evidence="1">
    <location>
        <begin position="77"/>
        <end position="109"/>
    </location>
</feature>
<gene>
    <name evidence="2" type="ORF">AVDCRST_MAG64-3638</name>
</gene>
<protein>
    <submittedName>
        <fullName evidence="2">Uncharacterized protein</fullName>
    </submittedName>
</protein>
<feature type="non-terminal residue" evidence="2">
    <location>
        <position position="122"/>
    </location>
</feature>
<evidence type="ECO:0000313" key="2">
    <source>
        <dbReference type="EMBL" id="CAA9433246.1"/>
    </source>
</evidence>
<sequence>RLRQLEVLPPDRAGEPEREPDPAAARPGDRAARAVARGPLDPAGCRPVRAGGRQPPDQRPDGVPGGHRRQPVPHLAEAVRHAADGERDLRGQPGRDRPGPRAAAVRHDPQTAPGGRAGVGEV</sequence>
<proteinExistence type="predicted"/>
<feature type="region of interest" description="Disordered" evidence="1">
    <location>
        <begin position="1"/>
        <end position="122"/>
    </location>
</feature>
<organism evidence="2">
    <name type="scientific">uncultured Phycisphaerae bacterium</name>
    <dbReference type="NCBI Taxonomy" id="904963"/>
    <lineage>
        <taxon>Bacteria</taxon>
        <taxon>Pseudomonadati</taxon>
        <taxon>Planctomycetota</taxon>
        <taxon>Phycisphaerae</taxon>
        <taxon>environmental samples</taxon>
    </lineage>
</organism>
<dbReference type="EMBL" id="CADCUQ010000837">
    <property type="protein sequence ID" value="CAA9433246.1"/>
    <property type="molecule type" value="Genomic_DNA"/>
</dbReference>
<evidence type="ECO:0000256" key="1">
    <source>
        <dbReference type="SAM" id="MobiDB-lite"/>
    </source>
</evidence>
<feature type="compositionally biased region" description="Basic and acidic residues" evidence="1">
    <location>
        <begin position="12"/>
        <end position="32"/>
    </location>
</feature>
<reference evidence="2" key="1">
    <citation type="submission" date="2020-02" db="EMBL/GenBank/DDBJ databases">
        <authorList>
            <person name="Meier V. D."/>
        </authorList>
    </citation>
    <scope>NUCLEOTIDE SEQUENCE</scope>
    <source>
        <strain evidence="2">AVDCRST_MAG64</strain>
    </source>
</reference>
<accession>A0A6J4Q3N0</accession>
<feature type="non-terminal residue" evidence="2">
    <location>
        <position position="1"/>
    </location>
</feature>
<name>A0A6J4Q3N0_9BACT</name>